<feature type="transmembrane region" description="Helical" evidence="9">
    <location>
        <begin position="488"/>
        <end position="506"/>
    </location>
</feature>
<dbReference type="InterPro" id="IPR052215">
    <property type="entry name" value="Plant_ABCG"/>
</dbReference>
<feature type="transmembrane region" description="Helical" evidence="9">
    <location>
        <begin position="463"/>
        <end position="482"/>
    </location>
</feature>
<keyword evidence="3" id="KW-0813">Transport</keyword>
<name>A0A1S3E1N5_CICAR</name>
<keyword evidence="6" id="KW-0067">ATP-binding</keyword>
<dbReference type="InterPro" id="IPR003593">
    <property type="entry name" value="AAA+_ATPase"/>
</dbReference>
<dbReference type="PROSITE" id="PS50893">
    <property type="entry name" value="ABC_TRANSPORTER_2"/>
    <property type="match status" value="1"/>
</dbReference>
<dbReference type="GO" id="GO:0005524">
    <property type="term" value="F:ATP binding"/>
    <property type="evidence" value="ECO:0007669"/>
    <property type="project" value="UniProtKB-KW"/>
</dbReference>
<dbReference type="OrthoDB" id="66620at2759"/>
<keyword evidence="8 9" id="KW-0472">Membrane</keyword>
<feature type="transmembrane region" description="Helical" evidence="9">
    <location>
        <begin position="350"/>
        <end position="372"/>
    </location>
</feature>
<dbReference type="Proteomes" id="UP000087171">
    <property type="component" value="Chromosome Ca3"/>
</dbReference>
<evidence type="ECO:0000256" key="5">
    <source>
        <dbReference type="ARBA" id="ARBA00022741"/>
    </source>
</evidence>
<evidence type="ECO:0000256" key="3">
    <source>
        <dbReference type="ARBA" id="ARBA00022448"/>
    </source>
</evidence>
<dbReference type="Pfam" id="PF19055">
    <property type="entry name" value="ABC2_membrane_7"/>
    <property type="match status" value="1"/>
</dbReference>
<proteinExistence type="inferred from homology"/>
<dbReference type="InterPro" id="IPR027417">
    <property type="entry name" value="P-loop_NTPase"/>
</dbReference>
<dbReference type="Pfam" id="PF00005">
    <property type="entry name" value="ABC_tran"/>
    <property type="match status" value="1"/>
</dbReference>
<dbReference type="KEGG" id="cam:101491955"/>
<dbReference type="GO" id="GO:0016887">
    <property type="term" value="F:ATP hydrolysis activity"/>
    <property type="evidence" value="ECO:0007669"/>
    <property type="project" value="InterPro"/>
</dbReference>
<dbReference type="eggNOG" id="KOG0061">
    <property type="taxonomic scope" value="Eukaryota"/>
</dbReference>
<protein>
    <submittedName>
        <fullName evidence="12">ABC transporter G family member 15-like isoform X1</fullName>
    </submittedName>
</protein>
<dbReference type="SMART" id="SM00382">
    <property type="entry name" value="AAA"/>
    <property type="match status" value="1"/>
</dbReference>
<comment type="subcellular location">
    <subcellularLocation>
        <location evidence="1">Membrane</location>
        <topology evidence="1">Multi-pass membrane protein</topology>
    </subcellularLocation>
</comment>
<reference evidence="11" key="1">
    <citation type="journal article" date="2013" name="Nat. Biotechnol.">
        <title>Draft genome sequence of chickpea (Cicer arietinum) provides a resource for trait improvement.</title>
        <authorList>
            <person name="Varshney R.K."/>
            <person name="Song C."/>
            <person name="Saxena R.K."/>
            <person name="Azam S."/>
            <person name="Yu S."/>
            <person name="Sharpe A.G."/>
            <person name="Cannon S."/>
            <person name="Baek J."/>
            <person name="Rosen B.D."/>
            <person name="Tar'an B."/>
            <person name="Millan T."/>
            <person name="Zhang X."/>
            <person name="Ramsay L.D."/>
            <person name="Iwata A."/>
            <person name="Wang Y."/>
            <person name="Nelson W."/>
            <person name="Farmer A.D."/>
            <person name="Gaur P.M."/>
            <person name="Soderlund C."/>
            <person name="Penmetsa R.V."/>
            <person name="Xu C."/>
            <person name="Bharti A.K."/>
            <person name="He W."/>
            <person name="Winter P."/>
            <person name="Zhao S."/>
            <person name="Hane J.K."/>
            <person name="Carrasquilla-Garcia N."/>
            <person name="Condie J.A."/>
            <person name="Upadhyaya H.D."/>
            <person name="Luo M.C."/>
            <person name="Thudi M."/>
            <person name="Gowda C.L."/>
            <person name="Singh N.P."/>
            <person name="Lichtenzveig J."/>
            <person name="Gali K.K."/>
            <person name="Rubio J."/>
            <person name="Nadarajan N."/>
            <person name="Dolezel J."/>
            <person name="Bansal K.C."/>
            <person name="Xu X."/>
            <person name="Edwards D."/>
            <person name="Zhang G."/>
            <person name="Kahl G."/>
            <person name="Gil J."/>
            <person name="Singh K.B."/>
            <person name="Datta S.K."/>
            <person name="Jackson S.A."/>
            <person name="Wang J."/>
            <person name="Cook D.R."/>
        </authorList>
    </citation>
    <scope>NUCLEOTIDE SEQUENCE [LARGE SCALE GENOMIC DNA]</scope>
    <source>
        <strain evidence="11">cv. CDC Frontier</strain>
    </source>
</reference>
<evidence type="ECO:0000256" key="7">
    <source>
        <dbReference type="ARBA" id="ARBA00022989"/>
    </source>
</evidence>
<feature type="transmembrane region" description="Helical" evidence="9">
    <location>
        <begin position="518"/>
        <end position="535"/>
    </location>
</feature>
<keyword evidence="4 9" id="KW-0812">Transmembrane</keyword>
<keyword evidence="11" id="KW-1185">Reference proteome</keyword>
<dbReference type="GO" id="GO:0140359">
    <property type="term" value="F:ABC-type transporter activity"/>
    <property type="evidence" value="ECO:0007669"/>
    <property type="project" value="InterPro"/>
</dbReference>
<evidence type="ECO:0000256" key="1">
    <source>
        <dbReference type="ARBA" id="ARBA00004141"/>
    </source>
</evidence>
<dbReference type="InterPro" id="IPR003439">
    <property type="entry name" value="ABC_transporter-like_ATP-bd"/>
</dbReference>
<keyword evidence="5" id="KW-0547">Nucleotide-binding</keyword>
<dbReference type="SUPFAM" id="SSF52540">
    <property type="entry name" value="P-loop containing nucleoside triphosphate hydrolases"/>
    <property type="match status" value="1"/>
</dbReference>
<dbReference type="PANTHER" id="PTHR48042:SF8">
    <property type="entry name" value="ABC-2 TYPE TRANSPORTER TRANSMEMBRANE DOMAIN-CONTAINING PROTEIN"/>
    <property type="match status" value="1"/>
</dbReference>
<feature type="transmembrane region" description="Helical" evidence="9">
    <location>
        <begin position="384"/>
        <end position="404"/>
    </location>
</feature>
<evidence type="ECO:0000256" key="9">
    <source>
        <dbReference type="SAM" id="Phobius"/>
    </source>
</evidence>
<feature type="transmembrane region" description="Helical" evidence="9">
    <location>
        <begin position="576"/>
        <end position="597"/>
    </location>
</feature>
<reference evidence="12" key="2">
    <citation type="submission" date="2025-08" db="UniProtKB">
        <authorList>
            <consortium name="RefSeq"/>
        </authorList>
    </citation>
    <scope>IDENTIFICATION</scope>
    <source>
        <tissue evidence="12">Etiolated seedlings</tissue>
    </source>
</reference>
<dbReference type="Gene3D" id="3.40.50.300">
    <property type="entry name" value="P-loop containing nucleotide triphosphate hydrolases"/>
    <property type="match status" value="1"/>
</dbReference>
<evidence type="ECO:0000256" key="4">
    <source>
        <dbReference type="ARBA" id="ARBA00022692"/>
    </source>
</evidence>
<dbReference type="Pfam" id="PF01061">
    <property type="entry name" value="ABC2_membrane"/>
    <property type="match status" value="1"/>
</dbReference>
<gene>
    <name evidence="12" type="primary">LOC101491955</name>
</gene>
<feature type="transmembrane region" description="Helical" evidence="9">
    <location>
        <begin position="424"/>
        <end position="451"/>
    </location>
</feature>
<feature type="domain" description="ABC transporter" evidence="10">
    <location>
        <begin position="3"/>
        <end position="243"/>
    </location>
</feature>
<dbReference type="GO" id="GO:0016020">
    <property type="term" value="C:membrane"/>
    <property type="evidence" value="ECO:0007669"/>
    <property type="project" value="UniProtKB-SubCell"/>
</dbReference>
<dbReference type="InterPro" id="IPR013525">
    <property type="entry name" value="ABC2_TM"/>
</dbReference>
<keyword evidence="7 9" id="KW-1133">Transmembrane helix</keyword>
<evidence type="ECO:0000256" key="8">
    <source>
        <dbReference type="ARBA" id="ARBA00023136"/>
    </source>
</evidence>
<sequence>MVMIWENVTVRIGSEKKLLDAVTGFAQPARIMAVMGPSGSGKTTLLTSLAGSLAANVSMTGNIEIIGKKKRNLYSKEVSYVGQEEILLGTLTVRETLTYSANMRLPSNMSKQEIKKVVEETIIKMGLEECGDTKIGNWHLRGISNGEKKRLSIGLEILTQPFVLLLDEPTSGLDSASSFYVIQALSNIAFEGKIVICSIHQPGSETFNIFDDLLLLSSGETVYFGERKMATKFFEDAGFPCPIKRNPSDHFIMSINLDFDLVNEALARFHPTSSNSTTGMRTADIRRELIESYKSSELIINARKIIQQLKTNEEETINSNIVRSSASWWKQLCTLTKRSFLNMNRNLGYYWLRIIFYTLTGITIGTLFFHIGTRNSSILVRGKCVSFIYGFMICLACGGLPFFIEELKVFYGERSKGHCGEAAFVISNIISSFPFLLLISLSSGLIIYFMVQFHPGLTNCTFFCINLFCCLSVVESCIMVVASVVPNVMMGIGVGTGFIIFMMMPSQIFRPLNDIPKFFWRYPMSYLSFATWAVQGQYKNDMLGVEFDPLIPGDPKVTGEHVLPILFGVPLSHGKWLDLTMLVILLLVHRFLLFLVLRYHKRGITHVLWFYVKNNLQSTKRVLLKNKQSISCKKQEPPQCPLSSLENALSPNCAII</sequence>
<dbReference type="GeneID" id="101491955"/>
<evidence type="ECO:0000259" key="10">
    <source>
        <dbReference type="PROSITE" id="PS50893"/>
    </source>
</evidence>
<evidence type="ECO:0000256" key="2">
    <source>
        <dbReference type="ARBA" id="ARBA00005814"/>
    </source>
</evidence>
<dbReference type="PaxDb" id="3827-XP_004493710.1"/>
<evidence type="ECO:0000313" key="12">
    <source>
        <dbReference type="RefSeq" id="XP_012569289.1"/>
    </source>
</evidence>
<evidence type="ECO:0000313" key="11">
    <source>
        <dbReference type="Proteomes" id="UP000087171"/>
    </source>
</evidence>
<organism evidence="11 12">
    <name type="scientific">Cicer arietinum</name>
    <name type="common">Chickpea</name>
    <name type="synonym">Garbanzo</name>
    <dbReference type="NCBI Taxonomy" id="3827"/>
    <lineage>
        <taxon>Eukaryota</taxon>
        <taxon>Viridiplantae</taxon>
        <taxon>Streptophyta</taxon>
        <taxon>Embryophyta</taxon>
        <taxon>Tracheophyta</taxon>
        <taxon>Spermatophyta</taxon>
        <taxon>Magnoliopsida</taxon>
        <taxon>eudicotyledons</taxon>
        <taxon>Gunneridae</taxon>
        <taxon>Pentapetalae</taxon>
        <taxon>rosids</taxon>
        <taxon>fabids</taxon>
        <taxon>Fabales</taxon>
        <taxon>Fabaceae</taxon>
        <taxon>Papilionoideae</taxon>
        <taxon>50 kb inversion clade</taxon>
        <taxon>NPAAA clade</taxon>
        <taxon>Hologalegina</taxon>
        <taxon>IRL clade</taxon>
        <taxon>Cicereae</taxon>
        <taxon>Cicer</taxon>
    </lineage>
</organism>
<comment type="similarity">
    <text evidence="2">Belongs to the ABC transporter superfamily. ABCG family. Eye pigment precursor importer (TC 3.A.1.204) subfamily.</text>
</comment>
<accession>A0A1S3E1N5</accession>
<dbReference type="PANTHER" id="PTHR48042">
    <property type="entry name" value="ABC TRANSPORTER G FAMILY MEMBER 11"/>
    <property type="match status" value="1"/>
</dbReference>
<dbReference type="RefSeq" id="XP_012569289.1">
    <property type="nucleotide sequence ID" value="XM_012713835.2"/>
</dbReference>
<dbReference type="AlphaFoldDB" id="A0A1S3E1N5"/>
<evidence type="ECO:0000256" key="6">
    <source>
        <dbReference type="ARBA" id="ARBA00022840"/>
    </source>
</evidence>
<dbReference type="InterPro" id="IPR043926">
    <property type="entry name" value="ABCG_dom"/>
</dbReference>